<feature type="domain" description="USP" evidence="1">
    <location>
        <begin position="1"/>
        <end position="123"/>
    </location>
</feature>
<evidence type="ECO:0000313" key="2">
    <source>
        <dbReference type="Proteomes" id="UP000887574"/>
    </source>
</evidence>
<dbReference type="WBParaSite" id="jg15580">
    <property type="protein sequence ID" value="jg15580"/>
    <property type="gene ID" value="jg15580"/>
</dbReference>
<name>A0A915D5H0_9BILA</name>
<reference evidence="3" key="1">
    <citation type="submission" date="2022-11" db="UniProtKB">
        <authorList>
            <consortium name="WormBaseParasite"/>
        </authorList>
    </citation>
    <scope>IDENTIFICATION</scope>
</reference>
<dbReference type="InterPro" id="IPR038765">
    <property type="entry name" value="Papain-like_cys_pep_sf"/>
</dbReference>
<dbReference type="SUPFAM" id="SSF54001">
    <property type="entry name" value="Cysteine proteinases"/>
    <property type="match status" value="1"/>
</dbReference>
<dbReference type="Gene3D" id="3.90.70.10">
    <property type="entry name" value="Cysteine proteinases"/>
    <property type="match status" value="1"/>
</dbReference>
<dbReference type="AlphaFoldDB" id="A0A915D5H0"/>
<keyword evidence="2" id="KW-1185">Reference proteome</keyword>
<accession>A0A915D5H0</accession>
<sequence>MNLVSLARVADATWRKYKSDNDSIVTDLFHGQLKSTTICKNCSAESVTFDPFCYLSLPLPLPPTTTKNWFYGPIEPKEQEVSISECLRNFTEPEEIERSCQCGYKLCKRFSIFGDFPRYWWFT</sequence>
<proteinExistence type="predicted"/>
<evidence type="ECO:0000313" key="3">
    <source>
        <dbReference type="WBParaSite" id="jg15580"/>
    </source>
</evidence>
<dbReference type="InterPro" id="IPR028889">
    <property type="entry name" value="USP"/>
</dbReference>
<protein>
    <submittedName>
        <fullName evidence="3">USP domain-containing protein</fullName>
    </submittedName>
</protein>
<organism evidence="2 3">
    <name type="scientific">Ditylenchus dipsaci</name>
    <dbReference type="NCBI Taxonomy" id="166011"/>
    <lineage>
        <taxon>Eukaryota</taxon>
        <taxon>Metazoa</taxon>
        <taxon>Ecdysozoa</taxon>
        <taxon>Nematoda</taxon>
        <taxon>Chromadorea</taxon>
        <taxon>Rhabditida</taxon>
        <taxon>Tylenchina</taxon>
        <taxon>Tylenchomorpha</taxon>
        <taxon>Sphaerularioidea</taxon>
        <taxon>Anguinidae</taxon>
        <taxon>Anguininae</taxon>
        <taxon>Ditylenchus</taxon>
    </lineage>
</organism>
<dbReference type="InterPro" id="IPR050185">
    <property type="entry name" value="Ub_carboxyl-term_hydrolase"/>
</dbReference>
<dbReference type="PANTHER" id="PTHR21646">
    <property type="entry name" value="UBIQUITIN CARBOXYL-TERMINAL HYDROLASE"/>
    <property type="match status" value="1"/>
</dbReference>
<dbReference type="InterPro" id="IPR028881">
    <property type="entry name" value="PAN2_UCH_dom"/>
</dbReference>
<dbReference type="PROSITE" id="PS50235">
    <property type="entry name" value="USP_3"/>
    <property type="match status" value="1"/>
</dbReference>
<dbReference type="Pfam" id="PF13423">
    <property type="entry name" value="UCH_1"/>
    <property type="match status" value="1"/>
</dbReference>
<evidence type="ECO:0000259" key="1">
    <source>
        <dbReference type="PROSITE" id="PS50235"/>
    </source>
</evidence>
<dbReference type="Proteomes" id="UP000887574">
    <property type="component" value="Unplaced"/>
</dbReference>